<dbReference type="Pfam" id="PF00326">
    <property type="entry name" value="Peptidase_S9"/>
    <property type="match status" value="1"/>
</dbReference>
<feature type="signal peptide" evidence="4">
    <location>
        <begin position="1"/>
        <end position="26"/>
    </location>
</feature>
<dbReference type="Proteomes" id="UP000234845">
    <property type="component" value="Unassembled WGS sequence"/>
</dbReference>
<dbReference type="SUPFAM" id="SSF82171">
    <property type="entry name" value="DPP6 N-terminal domain-like"/>
    <property type="match status" value="1"/>
</dbReference>
<evidence type="ECO:0000259" key="6">
    <source>
        <dbReference type="Pfam" id="PF00930"/>
    </source>
</evidence>
<dbReference type="Gene3D" id="2.120.10.30">
    <property type="entry name" value="TolB, C-terminal domain"/>
    <property type="match status" value="2"/>
</dbReference>
<keyword evidence="1" id="KW-0378">Hydrolase</keyword>
<keyword evidence="2" id="KW-0645">Protease</keyword>
<dbReference type="EMBL" id="PKLZ01000009">
    <property type="protein sequence ID" value="PLW81921.1"/>
    <property type="molecule type" value="Genomic_DNA"/>
</dbReference>
<dbReference type="InterPro" id="IPR029058">
    <property type="entry name" value="AB_hydrolase_fold"/>
</dbReference>
<evidence type="ECO:0000313" key="8">
    <source>
        <dbReference type="Proteomes" id="UP000234845"/>
    </source>
</evidence>
<dbReference type="OrthoDB" id="9812921at2"/>
<feature type="domain" description="Dipeptidylpeptidase IV N-terminal" evidence="6">
    <location>
        <begin position="193"/>
        <end position="281"/>
    </location>
</feature>
<dbReference type="GO" id="GO:0006508">
    <property type="term" value="P:proteolysis"/>
    <property type="evidence" value="ECO:0007669"/>
    <property type="project" value="InterPro"/>
</dbReference>
<evidence type="ECO:0000256" key="3">
    <source>
        <dbReference type="SAM" id="MobiDB-lite"/>
    </source>
</evidence>
<feature type="region of interest" description="Disordered" evidence="3">
    <location>
        <begin position="79"/>
        <end position="98"/>
    </location>
</feature>
<dbReference type="InterPro" id="IPR002469">
    <property type="entry name" value="Peptidase_S9B_N"/>
</dbReference>
<dbReference type="InterPro" id="IPR011042">
    <property type="entry name" value="6-blade_b-propeller_TolB-like"/>
</dbReference>
<dbReference type="AlphaFoldDB" id="A0A2N5Y0L0"/>
<reference evidence="8" key="1">
    <citation type="submission" date="2017-11" db="EMBL/GenBank/DDBJ databases">
        <title>The draft genome sequence of Chromatocurvus sp. F02.</title>
        <authorList>
            <person name="Du Z.-J."/>
            <person name="Chang Y.-Q."/>
        </authorList>
    </citation>
    <scope>NUCLEOTIDE SEQUENCE [LARGE SCALE GENOMIC DNA]</scope>
    <source>
        <strain evidence="8">F02</strain>
    </source>
</reference>
<dbReference type="PANTHER" id="PTHR42776:SF27">
    <property type="entry name" value="DIPEPTIDYL PEPTIDASE FAMILY MEMBER 6"/>
    <property type="match status" value="1"/>
</dbReference>
<name>A0A2N5Y0L0_9GAMM</name>
<evidence type="ECO:0000256" key="4">
    <source>
        <dbReference type="SAM" id="SignalP"/>
    </source>
</evidence>
<feature type="domain" description="Peptidase S9 prolyl oligopeptidase catalytic" evidence="5">
    <location>
        <begin position="472"/>
        <end position="678"/>
    </location>
</feature>
<dbReference type="PANTHER" id="PTHR42776">
    <property type="entry name" value="SERINE PEPTIDASE S9 FAMILY MEMBER"/>
    <property type="match status" value="1"/>
</dbReference>
<dbReference type="Pfam" id="PF07676">
    <property type="entry name" value="PD40"/>
    <property type="match status" value="2"/>
</dbReference>
<dbReference type="InterPro" id="IPR011659">
    <property type="entry name" value="WD40"/>
</dbReference>
<dbReference type="InterPro" id="IPR001375">
    <property type="entry name" value="Peptidase_S9_cat"/>
</dbReference>
<dbReference type="Pfam" id="PF00930">
    <property type="entry name" value="DPPIV_N"/>
    <property type="match status" value="1"/>
</dbReference>
<dbReference type="Gene3D" id="3.40.50.1820">
    <property type="entry name" value="alpha/beta hydrolase"/>
    <property type="match status" value="1"/>
</dbReference>
<keyword evidence="8" id="KW-1185">Reference proteome</keyword>
<proteinExistence type="predicted"/>
<keyword evidence="2" id="KW-0720">Serine protease</keyword>
<feature type="chain" id="PRO_5014788660" evidence="4">
    <location>
        <begin position="27"/>
        <end position="679"/>
    </location>
</feature>
<protein>
    <submittedName>
        <fullName evidence="7">Peptidase S9 family protein</fullName>
    </submittedName>
</protein>
<evidence type="ECO:0000256" key="2">
    <source>
        <dbReference type="ARBA" id="ARBA00022825"/>
    </source>
</evidence>
<gene>
    <name evidence="7" type="ORF">CWI75_12535</name>
</gene>
<evidence type="ECO:0000256" key="1">
    <source>
        <dbReference type="ARBA" id="ARBA00022801"/>
    </source>
</evidence>
<dbReference type="GO" id="GO:0004252">
    <property type="term" value="F:serine-type endopeptidase activity"/>
    <property type="evidence" value="ECO:0007669"/>
    <property type="project" value="TreeGrafter"/>
</dbReference>
<organism evidence="7 8">
    <name type="scientific">Kineobactrum sediminis</name>
    <dbReference type="NCBI Taxonomy" id="1905677"/>
    <lineage>
        <taxon>Bacteria</taxon>
        <taxon>Pseudomonadati</taxon>
        <taxon>Pseudomonadota</taxon>
        <taxon>Gammaproteobacteria</taxon>
        <taxon>Cellvibrionales</taxon>
        <taxon>Halieaceae</taxon>
        <taxon>Kineobactrum</taxon>
    </lineage>
</organism>
<sequence length="679" mass="74206">MFRARKITVGPLLALLAALSAAPVWAASPFTASDVFQLSYASSPVLDSKGKQVLYLRHTMDIMRDQPRSNLWRVNTDGSDHRPVTTGPGNVSSPALAPDGNRVAYVRRDDTGPQLFVSWLDSGQVAQLTRLAEAPANLVWSPDGRSVAFRMLVPEPAPTMGELPDKPADAEWAEPPVVVERTVYRSDGSGIKPHGYQHVFVIPAAGGSPRQVTTGDYNHSGSIGWAADSKVLFVSANRNPDWQQDTKNTDLYRVVLATGDIEALTDRKGPDGQVAVAPDGRSLAYVGWDDRGLGYHRNRLYIMAADGSDRKELLADLDRNIQSPRWSSDGQRLFFHYDDRGDTVLASTDLSGRMQVLARGLGGKQLGRPYAGADIAVGGAGSFAYTAGNAGTPADIVFGRLGSDQRQQLTHLNANFLDYRDLGEISELAVTSSFDDRDIQAWVVTPPDFDPARQYPMILEIHGGPFANYGPRFAAELQLFAAAGYVVLYVNPRGSTSYGEEFANLIHHNYPGEDYDDLMSAVDALLADGYVNPEQLFVTGGSGGGTLTAWIIGKTDRFRAAVVAKPVINWASFVLTADNSPYFARYWFGEMPWENPEAYWERSPLSLVGNVTTPTLLLTGENDLRTPMAETEQYYQALKLRGIDSAMVRMPGAGHLIARRPSQLAGKVAAILGWFERYR</sequence>
<keyword evidence="4" id="KW-0732">Signal</keyword>
<evidence type="ECO:0000313" key="7">
    <source>
        <dbReference type="EMBL" id="PLW81921.1"/>
    </source>
</evidence>
<accession>A0A2N5Y0L0</accession>
<evidence type="ECO:0000259" key="5">
    <source>
        <dbReference type="Pfam" id="PF00326"/>
    </source>
</evidence>
<comment type="caution">
    <text evidence="7">The sequence shown here is derived from an EMBL/GenBank/DDBJ whole genome shotgun (WGS) entry which is preliminary data.</text>
</comment>
<dbReference type="SUPFAM" id="SSF53474">
    <property type="entry name" value="alpha/beta-Hydrolases"/>
    <property type="match status" value="1"/>
</dbReference>
<dbReference type="RefSeq" id="WP_101521856.1">
    <property type="nucleotide sequence ID" value="NZ_PKLZ01000009.1"/>
</dbReference>